<keyword evidence="17" id="KW-1185">Reference proteome</keyword>
<proteinExistence type="inferred from homology"/>
<dbReference type="FunFam" id="3.40.50.300:FF:000695">
    <property type="entry name" value="Flagellar biosynthesis regulator FlhF"/>
    <property type="match status" value="1"/>
</dbReference>
<dbReference type="NCBIfam" id="TIGR03499">
    <property type="entry name" value="FlhF"/>
    <property type="match status" value="1"/>
</dbReference>
<evidence type="ECO:0000259" key="14">
    <source>
        <dbReference type="SMART" id="SM00382"/>
    </source>
</evidence>
<dbReference type="SUPFAM" id="SSF52540">
    <property type="entry name" value="P-loop containing nucleoside triphosphate hydrolases"/>
    <property type="match status" value="2"/>
</dbReference>
<comment type="caution">
    <text evidence="16">The sequence shown here is derived from an EMBL/GenBank/DDBJ whole genome shotgun (WGS) entry which is preliminary data.</text>
</comment>
<feature type="domain" description="SRP54-type proteins GTP-binding" evidence="15">
    <location>
        <begin position="183"/>
        <end position="378"/>
    </location>
</feature>
<dbReference type="Proteomes" id="UP000246145">
    <property type="component" value="Unassembled WGS sequence"/>
</dbReference>
<comment type="subcellular location">
    <subcellularLocation>
        <location evidence="1">Cell membrane</location>
        <topology evidence="1">Peripheral membrane protein</topology>
        <orientation evidence="1">Cytoplasmic side</orientation>
    </subcellularLocation>
</comment>
<dbReference type="GO" id="GO:0015031">
    <property type="term" value="P:protein transport"/>
    <property type="evidence" value="ECO:0007669"/>
    <property type="project" value="UniProtKB-KW"/>
</dbReference>
<evidence type="ECO:0000256" key="10">
    <source>
        <dbReference type="ARBA" id="ARBA00023136"/>
    </source>
</evidence>
<evidence type="ECO:0000256" key="6">
    <source>
        <dbReference type="ARBA" id="ARBA00022741"/>
    </source>
</evidence>
<dbReference type="GO" id="GO:0005047">
    <property type="term" value="F:signal recognition particle binding"/>
    <property type="evidence" value="ECO:0007669"/>
    <property type="project" value="TreeGrafter"/>
</dbReference>
<evidence type="ECO:0000256" key="11">
    <source>
        <dbReference type="ARBA" id="ARBA00023225"/>
    </source>
</evidence>
<dbReference type="Gene3D" id="3.40.50.300">
    <property type="entry name" value="P-loop containing nucleotide triphosphate hydrolases"/>
    <property type="match status" value="1"/>
</dbReference>
<comment type="similarity">
    <text evidence="2">Belongs to the GTP-binding SRP family.</text>
</comment>
<keyword evidence="9" id="KW-0342">GTP-binding</keyword>
<reference evidence="16 17" key="1">
    <citation type="submission" date="2018-04" db="EMBL/GenBank/DDBJ databases">
        <title>Genomic Encyclopedia of Type Strains, Phase IV (KMG-IV): sequencing the most valuable type-strain genomes for metagenomic binning, comparative biology and taxonomic classification.</title>
        <authorList>
            <person name="Goeker M."/>
        </authorList>
    </citation>
    <scope>NUCLEOTIDE SEQUENCE [LARGE SCALE GENOMIC DNA]</scope>
    <source>
        <strain evidence="16 17">DSM 10065</strain>
    </source>
</reference>
<evidence type="ECO:0000256" key="5">
    <source>
        <dbReference type="ARBA" id="ARBA00022475"/>
    </source>
</evidence>
<dbReference type="Pfam" id="PF00448">
    <property type="entry name" value="SRP54"/>
    <property type="match status" value="1"/>
</dbReference>
<dbReference type="InterPro" id="IPR047040">
    <property type="entry name" value="FlhF__GTPase_dom"/>
</dbReference>
<evidence type="ECO:0000256" key="8">
    <source>
        <dbReference type="ARBA" id="ARBA00022927"/>
    </source>
</evidence>
<accession>A0A2U1CSM0</accession>
<evidence type="ECO:0000259" key="15">
    <source>
        <dbReference type="SMART" id="SM00962"/>
    </source>
</evidence>
<comment type="function">
    <text evidence="12">Necessary for flagellar biosynthesis. May be involved in translocation of the flagellum.</text>
</comment>
<evidence type="ECO:0000256" key="2">
    <source>
        <dbReference type="ARBA" id="ARBA00008531"/>
    </source>
</evidence>
<keyword evidence="16" id="KW-0966">Cell projection</keyword>
<dbReference type="InterPro" id="IPR020006">
    <property type="entry name" value="FlhF"/>
</dbReference>
<feature type="domain" description="AAA+ ATPase" evidence="14">
    <location>
        <begin position="182"/>
        <end position="355"/>
    </location>
</feature>
<keyword evidence="16" id="KW-0969">Cilium</keyword>
<dbReference type="OrthoDB" id="9778554at2"/>
<evidence type="ECO:0000256" key="7">
    <source>
        <dbReference type="ARBA" id="ARBA00022795"/>
    </source>
</evidence>
<dbReference type="GO" id="GO:0005886">
    <property type="term" value="C:plasma membrane"/>
    <property type="evidence" value="ECO:0007669"/>
    <property type="project" value="UniProtKB-SubCell"/>
</dbReference>
<keyword evidence="7" id="KW-1005">Bacterial flagellum biogenesis</keyword>
<keyword evidence="10" id="KW-0472">Membrane</keyword>
<keyword evidence="8" id="KW-0653">Protein transport</keyword>
<keyword evidence="16" id="KW-0282">Flagellum</keyword>
<dbReference type="InterPro" id="IPR003593">
    <property type="entry name" value="AAA+_ATPase"/>
</dbReference>
<evidence type="ECO:0000256" key="12">
    <source>
        <dbReference type="ARBA" id="ARBA00025337"/>
    </source>
</evidence>
<dbReference type="SMART" id="SM00962">
    <property type="entry name" value="SRP54"/>
    <property type="match status" value="1"/>
</dbReference>
<evidence type="ECO:0000313" key="16">
    <source>
        <dbReference type="EMBL" id="PVY68869.1"/>
    </source>
</evidence>
<dbReference type="CDD" id="cd17873">
    <property type="entry name" value="FlhF"/>
    <property type="match status" value="1"/>
</dbReference>
<dbReference type="AlphaFoldDB" id="A0A2U1CSM0"/>
<dbReference type="STRING" id="1231391.GCA_000308195_02689"/>
<evidence type="ECO:0000256" key="1">
    <source>
        <dbReference type="ARBA" id="ARBA00004413"/>
    </source>
</evidence>
<keyword evidence="11" id="KW-1006">Bacterial flagellum protein export</keyword>
<dbReference type="PANTHER" id="PTHR43134">
    <property type="entry name" value="SIGNAL RECOGNITION PARTICLE RECEPTOR SUBUNIT ALPHA"/>
    <property type="match status" value="1"/>
</dbReference>
<dbReference type="GO" id="GO:0005525">
    <property type="term" value="F:GTP binding"/>
    <property type="evidence" value="ECO:0007669"/>
    <property type="project" value="UniProtKB-UniRule"/>
</dbReference>
<sequence length="797" mass="84826">MNVSRFFGSTNREAMRQVRMALGPDALIVSNRRVNGGVEIMATDQTAAPPAAARAIDAGTEPAAASAGRPAAMLRPAPAQPAMARPPASVSPADLMQAIGSMQGMLEHGFDELLWGAQLRKAPQAVSLFQKLLAMGFSTALLRAMLKRLPEALPPRAALQWCRDELVSHLPVLQDEDDLWAPGAVLALVGPTGVGKTTTIAKLAARCLRNFRNGGLVLITTDTYRIGAHEQLRTYGRMMGVAVHVAQDRAELARLVDAADPGARILIDNVGVSQRDRHVGEQAAMLAGLSRPVSRLLVLNSASQGDTLDEVARAYTSDGAQRPVGCIVTKLDESPRPGPALDIAIRYQLPIHYASTGQKVPEDLVRLDAEAWVDQALSPVQPASTLFSPTAADLAALMATPSEMPWTRRNEPAPHGSLPPGLLALAGPGAARLDEESWRAACAQLDSSEVYSGACRLWRKAVGGKNHDASWRPWAAACNELAAFGQQRMLAVHDSFGVLPGPSRDKLHATVLMGGNGRALASTWQQWPVGSGWQASDGTSGPQAAPETERLRRQIYALQRQPGAGTVVHAFDFPAQGLLRELGERSIQWLAHCAGSVGLQAQSCATTAAAHAKTLDYRCMDSVLSRLDLATLQGVPLGSVALWLAEGPVELARRGLPPLTLRHVAVRLIDRRDGRVIKSRHGLSNMSYEQAGLEDLAAWLLVRMEAREAARHLHGAWNVLEPPTGRRGTGECAAVAVQVALAAWQALHEGGPLLDVMAGLADSPGRRNGAALTAATASAALIRLFAAKDLMESRSQG</sequence>
<gene>
    <name evidence="16" type="ORF">C7440_1283</name>
</gene>
<organism evidence="16 17">
    <name type="scientific">Pusillimonas noertemannii</name>
    <dbReference type="NCBI Taxonomy" id="305977"/>
    <lineage>
        <taxon>Bacteria</taxon>
        <taxon>Pseudomonadati</taxon>
        <taxon>Pseudomonadota</taxon>
        <taxon>Betaproteobacteria</taxon>
        <taxon>Burkholderiales</taxon>
        <taxon>Alcaligenaceae</taxon>
        <taxon>Pusillimonas</taxon>
    </lineage>
</organism>
<dbReference type="RefSeq" id="WP_116517826.1">
    <property type="nucleotide sequence ID" value="NZ_JACCEX010000001.1"/>
</dbReference>
<dbReference type="SMART" id="SM00382">
    <property type="entry name" value="AAA"/>
    <property type="match status" value="1"/>
</dbReference>
<dbReference type="GO" id="GO:0044781">
    <property type="term" value="P:bacterial-type flagellum organization"/>
    <property type="evidence" value="ECO:0007669"/>
    <property type="project" value="UniProtKB-UniRule"/>
</dbReference>
<dbReference type="GO" id="GO:0003924">
    <property type="term" value="F:GTPase activity"/>
    <property type="evidence" value="ECO:0007669"/>
    <property type="project" value="UniProtKB-UniRule"/>
</dbReference>
<keyword evidence="5" id="KW-1003">Cell membrane</keyword>
<keyword evidence="4" id="KW-0813">Transport</keyword>
<dbReference type="PANTHER" id="PTHR43134:SF3">
    <property type="entry name" value="FLAGELLAR BIOSYNTHESIS PROTEIN FLHF"/>
    <property type="match status" value="1"/>
</dbReference>
<name>A0A2U1CSM0_9BURK</name>
<dbReference type="EMBL" id="QEKO01000001">
    <property type="protein sequence ID" value="PVY68869.1"/>
    <property type="molecule type" value="Genomic_DNA"/>
</dbReference>
<evidence type="ECO:0000256" key="13">
    <source>
        <dbReference type="NCBIfam" id="TIGR03499"/>
    </source>
</evidence>
<evidence type="ECO:0000256" key="3">
    <source>
        <dbReference type="ARBA" id="ARBA00014919"/>
    </source>
</evidence>
<evidence type="ECO:0000256" key="9">
    <source>
        <dbReference type="ARBA" id="ARBA00023134"/>
    </source>
</evidence>
<dbReference type="InterPro" id="IPR000897">
    <property type="entry name" value="SRP54_GTPase_dom"/>
</dbReference>
<evidence type="ECO:0000313" key="17">
    <source>
        <dbReference type="Proteomes" id="UP000246145"/>
    </source>
</evidence>
<dbReference type="GO" id="GO:0006614">
    <property type="term" value="P:SRP-dependent cotranslational protein targeting to membrane"/>
    <property type="evidence" value="ECO:0007669"/>
    <property type="project" value="UniProtKB-UniRule"/>
</dbReference>
<protein>
    <recommendedName>
        <fullName evidence="3 13">Flagellar biosynthesis protein FlhF</fullName>
    </recommendedName>
</protein>
<keyword evidence="6" id="KW-0547">Nucleotide-binding</keyword>
<dbReference type="InterPro" id="IPR027417">
    <property type="entry name" value="P-loop_NTPase"/>
</dbReference>
<evidence type="ECO:0000256" key="4">
    <source>
        <dbReference type="ARBA" id="ARBA00022448"/>
    </source>
</evidence>